<accession>A0ACC2PUF5</accession>
<comment type="caution">
    <text evidence="1">The sequence shown here is derived from an EMBL/GenBank/DDBJ whole genome shotgun (WGS) entry which is preliminary data.</text>
</comment>
<proteinExistence type="predicted"/>
<organism evidence="1 2">
    <name type="scientific">Eretmocerus hayati</name>
    <dbReference type="NCBI Taxonomy" id="131215"/>
    <lineage>
        <taxon>Eukaryota</taxon>
        <taxon>Metazoa</taxon>
        <taxon>Ecdysozoa</taxon>
        <taxon>Arthropoda</taxon>
        <taxon>Hexapoda</taxon>
        <taxon>Insecta</taxon>
        <taxon>Pterygota</taxon>
        <taxon>Neoptera</taxon>
        <taxon>Endopterygota</taxon>
        <taxon>Hymenoptera</taxon>
        <taxon>Apocrita</taxon>
        <taxon>Proctotrupomorpha</taxon>
        <taxon>Chalcidoidea</taxon>
        <taxon>Aphelinidae</taxon>
        <taxon>Aphelininae</taxon>
        <taxon>Eretmocerus</taxon>
    </lineage>
</organism>
<dbReference type="Proteomes" id="UP001239111">
    <property type="component" value="Chromosome 1"/>
</dbReference>
<name>A0ACC2PUF5_9HYME</name>
<dbReference type="EMBL" id="CM056741">
    <property type="protein sequence ID" value="KAJ8687234.1"/>
    <property type="molecule type" value="Genomic_DNA"/>
</dbReference>
<evidence type="ECO:0000313" key="1">
    <source>
        <dbReference type="EMBL" id="KAJ8687234.1"/>
    </source>
</evidence>
<evidence type="ECO:0000313" key="2">
    <source>
        <dbReference type="Proteomes" id="UP001239111"/>
    </source>
</evidence>
<protein>
    <submittedName>
        <fullName evidence="1">Uncharacterized protein</fullName>
    </submittedName>
</protein>
<gene>
    <name evidence="1" type="ORF">QAD02_023028</name>
</gene>
<sequence>MLWLLDDVVILLLEKGARVNTGDKDYQRLLEFAIKSHHEFEGDEDAYKNIIVHLLTYGASKTEHPMYFTMVLQHGNHFTLQAFNDYGINLKSCPIPFPLHEVAKNEDKEILAYLLDGDFLFDLDQVDNSGRTPVFETIKAGNDDSLEALLIRGASPRAPNRSDIWKELVFHLEKTKDKFSRNRFMMIDLLLTYGAHLPIVFYQQILEAWKSHSFRDRNSGCVEKAFLKHFLLRDRMGHIHSPDDSNDMWQYVTLVYAADELDDKLEIIGDQYGSELFKMKMLKYARSLAYYDIATNYIHFGSEAALQCLIDQLEDKDEHCRSFPTFSNVLRSRLDQLKYKKKHIGRASMTLAKIIKLDYDTFYSIYFKIMGYLGPRDIHVLSNFGLDFYNAQS</sequence>
<keyword evidence="2" id="KW-1185">Reference proteome</keyword>
<reference evidence="1" key="1">
    <citation type="submission" date="2023-04" db="EMBL/GenBank/DDBJ databases">
        <title>A chromosome-level genome assembly of the parasitoid wasp Eretmocerus hayati.</title>
        <authorList>
            <person name="Zhong Y."/>
            <person name="Liu S."/>
            <person name="Liu Y."/>
        </authorList>
    </citation>
    <scope>NUCLEOTIDE SEQUENCE</scope>
    <source>
        <strain evidence="1">ZJU_SS_LIU_2023</strain>
    </source>
</reference>